<organism evidence="1 2">
    <name type="scientific">Marivivens donghaensis</name>
    <dbReference type="NCBI Taxonomy" id="1699413"/>
    <lineage>
        <taxon>Bacteria</taxon>
        <taxon>Pseudomonadati</taxon>
        <taxon>Pseudomonadota</taxon>
        <taxon>Alphaproteobacteria</taxon>
        <taxon>Rhodobacterales</taxon>
        <taxon>Paracoccaceae</taxon>
        <taxon>Marivivens group</taxon>
        <taxon>Marivivens</taxon>
    </lineage>
</organism>
<dbReference type="EMBL" id="JAATOP010000005">
    <property type="protein sequence ID" value="NIY72479.1"/>
    <property type="molecule type" value="Genomic_DNA"/>
</dbReference>
<protein>
    <submittedName>
        <fullName evidence="1">Uncharacterized protein</fullName>
    </submittedName>
</protein>
<proteinExistence type="predicted"/>
<reference evidence="1 2" key="1">
    <citation type="submission" date="2020-03" db="EMBL/GenBank/DDBJ databases">
        <title>Bacterial isolates of synthetic phycosphere.</title>
        <authorList>
            <person name="Fu H."/>
            <person name="Moran M.A."/>
        </authorList>
    </citation>
    <scope>NUCLEOTIDE SEQUENCE [LARGE SCALE GENOMIC DNA]</scope>
    <source>
        <strain evidence="1 2">HF1</strain>
    </source>
</reference>
<comment type="caution">
    <text evidence="1">The sequence shown here is derived from an EMBL/GenBank/DDBJ whole genome shotgun (WGS) entry which is preliminary data.</text>
</comment>
<evidence type="ECO:0000313" key="1">
    <source>
        <dbReference type="EMBL" id="NIY72479.1"/>
    </source>
</evidence>
<accession>A0ABX0VWM0</accession>
<evidence type="ECO:0000313" key="2">
    <source>
        <dbReference type="Proteomes" id="UP000709466"/>
    </source>
</evidence>
<sequence length="119" mass="13222">MALSLPLSGQAQTVGLSGDPLRIFATCTGRLSALMEFQWMFDGPLSEQTEAERARMIGLIDAIMPPEKGRDVLAWRINAKYAQSRLLTRARFASDSRDATWAAEQAERMISECRALMLS</sequence>
<name>A0ABX0VWM0_9RHOB</name>
<dbReference type="Proteomes" id="UP000709466">
    <property type="component" value="Unassembled WGS sequence"/>
</dbReference>
<keyword evidence="2" id="KW-1185">Reference proteome</keyword>
<dbReference type="RefSeq" id="WP_167637871.1">
    <property type="nucleotide sequence ID" value="NZ_JAATOP010000005.1"/>
</dbReference>
<gene>
    <name evidence="1" type="ORF">HCZ30_08525</name>
</gene>